<keyword evidence="4" id="KW-0812">Transmembrane</keyword>
<protein>
    <submittedName>
        <fullName evidence="12 13">Uncharacterized protein LOC111112448 isoform X1</fullName>
    </submittedName>
</protein>
<evidence type="ECO:0000256" key="6">
    <source>
        <dbReference type="ARBA" id="ARBA00022989"/>
    </source>
</evidence>
<feature type="compositionally biased region" description="Low complexity" evidence="10">
    <location>
        <begin position="396"/>
        <end position="413"/>
    </location>
</feature>
<dbReference type="PANTHER" id="PTHR46480:SF1">
    <property type="entry name" value="VOLTAGE-GATED HYDROGEN CHANNEL 1"/>
    <property type="match status" value="1"/>
</dbReference>
<evidence type="ECO:0000256" key="9">
    <source>
        <dbReference type="ARBA" id="ARBA00023303"/>
    </source>
</evidence>
<evidence type="ECO:0000313" key="13">
    <source>
        <dbReference type="RefSeq" id="XP_022305669.1"/>
    </source>
</evidence>
<evidence type="ECO:0000313" key="11">
    <source>
        <dbReference type="Proteomes" id="UP000694844"/>
    </source>
</evidence>
<dbReference type="AlphaFoldDB" id="A0A8B8BS27"/>
<gene>
    <name evidence="12 13" type="primary">LOC111112448</name>
</gene>
<evidence type="ECO:0000256" key="3">
    <source>
        <dbReference type="ARBA" id="ARBA00022475"/>
    </source>
</evidence>
<dbReference type="GeneID" id="111112448"/>
<proteinExistence type="predicted"/>
<dbReference type="GO" id="GO:0034702">
    <property type="term" value="C:monoatomic ion channel complex"/>
    <property type="evidence" value="ECO:0007669"/>
    <property type="project" value="UniProtKB-KW"/>
</dbReference>
<evidence type="ECO:0000256" key="1">
    <source>
        <dbReference type="ARBA" id="ARBA00004651"/>
    </source>
</evidence>
<feature type="region of interest" description="Disordered" evidence="10">
    <location>
        <begin position="363"/>
        <end position="444"/>
    </location>
</feature>
<accession>A0A8B8BS27</accession>
<dbReference type="Proteomes" id="UP000694844">
    <property type="component" value="Chromosome 1"/>
</dbReference>
<keyword evidence="8" id="KW-0472">Membrane</keyword>
<evidence type="ECO:0000256" key="7">
    <source>
        <dbReference type="ARBA" id="ARBA00023065"/>
    </source>
</evidence>
<dbReference type="PANTHER" id="PTHR46480">
    <property type="entry name" value="F20B24.22"/>
    <property type="match status" value="1"/>
</dbReference>
<keyword evidence="7" id="KW-0406">Ion transport</keyword>
<organism evidence="11 12">
    <name type="scientific">Crassostrea virginica</name>
    <name type="common">Eastern oyster</name>
    <dbReference type="NCBI Taxonomy" id="6565"/>
    <lineage>
        <taxon>Eukaryota</taxon>
        <taxon>Metazoa</taxon>
        <taxon>Spiralia</taxon>
        <taxon>Lophotrochozoa</taxon>
        <taxon>Mollusca</taxon>
        <taxon>Bivalvia</taxon>
        <taxon>Autobranchia</taxon>
        <taxon>Pteriomorphia</taxon>
        <taxon>Ostreida</taxon>
        <taxon>Ostreoidea</taxon>
        <taxon>Ostreidae</taxon>
        <taxon>Crassostrea</taxon>
    </lineage>
</organism>
<dbReference type="GO" id="GO:0030171">
    <property type="term" value="F:voltage-gated proton channel activity"/>
    <property type="evidence" value="ECO:0007669"/>
    <property type="project" value="InterPro"/>
</dbReference>
<dbReference type="GO" id="GO:0005886">
    <property type="term" value="C:plasma membrane"/>
    <property type="evidence" value="ECO:0007669"/>
    <property type="project" value="UniProtKB-SubCell"/>
</dbReference>
<dbReference type="InterPro" id="IPR027359">
    <property type="entry name" value="Volt_channel_dom_sf"/>
</dbReference>
<dbReference type="OrthoDB" id="427456at2759"/>
<reference evidence="11" key="1">
    <citation type="submission" date="2024-06" db="UniProtKB">
        <authorList>
            <consortium name="RefSeq"/>
        </authorList>
    </citation>
    <scope>NUCLEOTIDE SEQUENCE [LARGE SCALE GENOMIC DNA]</scope>
</reference>
<comment type="subcellular location">
    <subcellularLocation>
        <location evidence="1">Cell membrane</location>
        <topology evidence="1">Multi-pass membrane protein</topology>
    </subcellularLocation>
</comment>
<dbReference type="KEGG" id="cvn:111112448"/>
<evidence type="ECO:0000313" key="12">
    <source>
        <dbReference type="RefSeq" id="XP_022305659.1"/>
    </source>
</evidence>
<keyword evidence="11" id="KW-1185">Reference proteome</keyword>
<dbReference type="RefSeq" id="XP_022305669.1">
    <property type="nucleotide sequence ID" value="XM_022449961.1"/>
</dbReference>
<dbReference type="RefSeq" id="XP_022305659.1">
    <property type="nucleotide sequence ID" value="XM_022449951.1"/>
</dbReference>
<evidence type="ECO:0000256" key="8">
    <source>
        <dbReference type="ARBA" id="ARBA00023136"/>
    </source>
</evidence>
<sequence>MGLGGLQNGTAFSKSDAVSNGVVMRRDQTKEVKRKLKIKKKTKPQRCRKRLSQLLHTHVVLITVCVLSALDAGCVLGQIICDILIMSEKLHDSDTLKADALAVLMRVCPEANYSMHGTAPSLEEAIQIVKSHSCYVTNTSTHHNNDNAPHHLIYTSDTPSVNNLIHHRSKRASGSGDHGHAEHTLVETLTHAFHLGSLVILSLLVFETFLKIFAMGSHFLNHRLEVFDAFVVTVSWILDLSFYEGIWAQPGSEAATILIIILPWRVIRIVNSFVLVIKEKDLVILKVIKQQYRRMVKRGKEMTNKLEQYRIELRQLQGLCRKRGATEPEIAACAPLGKRRRSSILSGMSSFASIAMIGAVGSQPDLARESSSEEEDDDIPSPTPAQIKEANQMLRSVSSDSSLLSDTVTFSLSPDPTSPGGQSNPVFSYDMDPSYNKKDDSTKL</sequence>
<keyword evidence="9" id="KW-0407">Ion channel</keyword>
<keyword evidence="3" id="KW-1003">Cell membrane</keyword>
<dbReference type="Gene3D" id="1.20.120.350">
    <property type="entry name" value="Voltage-gated potassium channels. Chain C"/>
    <property type="match status" value="1"/>
</dbReference>
<evidence type="ECO:0000256" key="2">
    <source>
        <dbReference type="ARBA" id="ARBA00022448"/>
    </source>
</evidence>
<keyword evidence="2" id="KW-0813">Transport</keyword>
<keyword evidence="6" id="KW-1133">Transmembrane helix</keyword>
<reference evidence="12 13" key="2">
    <citation type="submission" date="2025-04" db="UniProtKB">
        <authorList>
            <consortium name="RefSeq"/>
        </authorList>
    </citation>
    <scope>IDENTIFICATION</scope>
    <source>
        <tissue evidence="12 13">Whole sample</tissue>
    </source>
</reference>
<evidence type="ECO:0000256" key="10">
    <source>
        <dbReference type="SAM" id="MobiDB-lite"/>
    </source>
</evidence>
<name>A0A8B8BS27_CRAVI</name>
<keyword evidence="5" id="KW-0851">Voltage-gated channel</keyword>
<evidence type="ECO:0000256" key="5">
    <source>
        <dbReference type="ARBA" id="ARBA00022882"/>
    </source>
</evidence>
<dbReference type="InterPro" id="IPR031846">
    <property type="entry name" value="Hvcn1"/>
</dbReference>
<feature type="compositionally biased region" description="Basic and acidic residues" evidence="10">
    <location>
        <begin position="435"/>
        <end position="444"/>
    </location>
</feature>
<evidence type="ECO:0000256" key="4">
    <source>
        <dbReference type="ARBA" id="ARBA00022692"/>
    </source>
</evidence>